<evidence type="ECO:0000256" key="2">
    <source>
        <dbReference type="ARBA" id="ARBA00022801"/>
    </source>
</evidence>
<reference evidence="5" key="1">
    <citation type="journal article" date="2019" name="bioRxiv">
        <title>Genome diversification in globally distributed novel marine Proteobacteria is linked to environmental adaptation.</title>
        <authorList>
            <person name="Zhou Z."/>
            <person name="Tran P.Q."/>
            <person name="Kieft K."/>
            <person name="Anantharaman K."/>
        </authorList>
    </citation>
    <scope>NUCLEOTIDE SEQUENCE [LARGE SCALE GENOMIC DNA]</scope>
</reference>
<dbReference type="SUPFAM" id="SSF55811">
    <property type="entry name" value="Nudix"/>
    <property type="match status" value="1"/>
</dbReference>
<dbReference type="PANTHER" id="PTHR43046:SF14">
    <property type="entry name" value="MUTT_NUDIX FAMILY PROTEIN"/>
    <property type="match status" value="1"/>
</dbReference>
<organism evidence="4 5">
    <name type="scientific">Marine Group III euryarchaeote</name>
    <dbReference type="NCBI Taxonomy" id="2173149"/>
    <lineage>
        <taxon>Archaea</taxon>
        <taxon>Methanobacteriati</taxon>
        <taxon>Thermoplasmatota</taxon>
        <taxon>Thermoplasmata</taxon>
        <taxon>Candidatus Thermoprofundales</taxon>
    </lineage>
</organism>
<dbReference type="InterPro" id="IPR015797">
    <property type="entry name" value="NUDIX_hydrolase-like_dom_sf"/>
</dbReference>
<accession>A0A7C8DPF8</accession>
<dbReference type="AlphaFoldDB" id="A0A7C8DPF8"/>
<sequence>MSHPTKRVATSILLHGDRILILKRSAEVGSFQHHWSGVSGFVEPGEEPLETSQREVEEETGIPRASLELLARAPSRRVEKPDKIFEVHSFLYSCAIDRVRLDWENDEFVWVAPESLRDYRTVPWLPEMVTELLAKL</sequence>
<evidence type="ECO:0000313" key="4">
    <source>
        <dbReference type="EMBL" id="HIG63892.1"/>
    </source>
</evidence>
<comment type="cofactor">
    <cofactor evidence="1">
        <name>Mg(2+)</name>
        <dbReference type="ChEBI" id="CHEBI:18420"/>
    </cofactor>
</comment>
<dbReference type="EMBL" id="DUAV01000032">
    <property type="protein sequence ID" value="HIG63892.1"/>
    <property type="molecule type" value="Genomic_DNA"/>
</dbReference>
<dbReference type="PROSITE" id="PS51462">
    <property type="entry name" value="NUDIX"/>
    <property type="match status" value="1"/>
</dbReference>
<dbReference type="InterPro" id="IPR000086">
    <property type="entry name" value="NUDIX_hydrolase_dom"/>
</dbReference>
<dbReference type="Pfam" id="PF00293">
    <property type="entry name" value="NUDIX"/>
    <property type="match status" value="1"/>
</dbReference>
<keyword evidence="2" id="KW-0378">Hydrolase</keyword>
<dbReference type="Gene3D" id="3.90.79.10">
    <property type="entry name" value="Nucleoside Triphosphate Pyrophosphohydrolase"/>
    <property type="match status" value="1"/>
</dbReference>
<gene>
    <name evidence="4" type="ORF">EYQ16_05205</name>
</gene>
<protein>
    <submittedName>
        <fullName evidence="4">NUDIX domain-containing protein</fullName>
    </submittedName>
</protein>
<evidence type="ECO:0000256" key="1">
    <source>
        <dbReference type="ARBA" id="ARBA00001946"/>
    </source>
</evidence>
<dbReference type="GO" id="GO:0016787">
    <property type="term" value="F:hydrolase activity"/>
    <property type="evidence" value="ECO:0007669"/>
    <property type="project" value="UniProtKB-KW"/>
</dbReference>
<dbReference type="Proteomes" id="UP000589516">
    <property type="component" value="Unassembled WGS sequence"/>
</dbReference>
<name>A0A7C8DPF8_9ARCH</name>
<evidence type="ECO:0000313" key="5">
    <source>
        <dbReference type="Proteomes" id="UP000589516"/>
    </source>
</evidence>
<comment type="caution">
    <text evidence="4">The sequence shown here is derived from an EMBL/GenBank/DDBJ whole genome shotgun (WGS) entry which is preliminary data.</text>
</comment>
<dbReference type="PANTHER" id="PTHR43046">
    <property type="entry name" value="GDP-MANNOSE MANNOSYL HYDROLASE"/>
    <property type="match status" value="1"/>
</dbReference>
<proteinExistence type="predicted"/>
<feature type="domain" description="Nudix hydrolase" evidence="3">
    <location>
        <begin position="4"/>
        <end position="134"/>
    </location>
</feature>
<evidence type="ECO:0000259" key="3">
    <source>
        <dbReference type="PROSITE" id="PS51462"/>
    </source>
</evidence>